<gene>
    <name evidence="4" type="primary">LOC100374839</name>
</gene>
<dbReference type="GeneID" id="100374839"/>
<keyword evidence="1" id="KW-0812">Transmembrane</keyword>
<dbReference type="PANTHER" id="PTHR39299">
    <property type="entry name" value="TRANSMEMBRANE PROTEIN"/>
    <property type="match status" value="1"/>
</dbReference>
<dbReference type="Proteomes" id="UP000694865">
    <property type="component" value="Unplaced"/>
</dbReference>
<feature type="transmembrane region" description="Helical" evidence="1">
    <location>
        <begin position="75"/>
        <end position="95"/>
    </location>
</feature>
<keyword evidence="3" id="KW-1185">Reference proteome</keyword>
<feature type="transmembrane region" description="Helical" evidence="1">
    <location>
        <begin position="138"/>
        <end position="160"/>
    </location>
</feature>
<name>A0ABM0GU31_SACKO</name>
<feature type="transmembrane region" description="Helical" evidence="1">
    <location>
        <begin position="220"/>
        <end position="240"/>
    </location>
</feature>
<evidence type="ECO:0000256" key="1">
    <source>
        <dbReference type="SAM" id="Phobius"/>
    </source>
</evidence>
<organism evidence="3 4">
    <name type="scientific">Saccoglossus kowalevskii</name>
    <name type="common">Acorn worm</name>
    <dbReference type="NCBI Taxonomy" id="10224"/>
    <lineage>
        <taxon>Eukaryota</taxon>
        <taxon>Metazoa</taxon>
        <taxon>Hemichordata</taxon>
        <taxon>Enteropneusta</taxon>
        <taxon>Harrimaniidae</taxon>
        <taxon>Saccoglossus</taxon>
    </lineage>
</organism>
<feature type="transmembrane region" description="Helical" evidence="1">
    <location>
        <begin position="247"/>
        <end position="265"/>
    </location>
</feature>
<reference evidence="4" key="1">
    <citation type="submission" date="2025-08" db="UniProtKB">
        <authorList>
            <consortium name="RefSeq"/>
        </authorList>
    </citation>
    <scope>IDENTIFICATION</scope>
    <source>
        <tissue evidence="4">Testes</tissue>
    </source>
</reference>
<keyword evidence="1" id="KW-1133">Transmembrane helix</keyword>
<evidence type="ECO:0000259" key="2">
    <source>
        <dbReference type="Pfam" id="PF25044"/>
    </source>
</evidence>
<dbReference type="RefSeq" id="XP_002737380.1">
    <property type="nucleotide sequence ID" value="XM_002737334.1"/>
</dbReference>
<feature type="domain" description="DUF7789" evidence="2">
    <location>
        <begin position="32"/>
        <end position="158"/>
    </location>
</feature>
<feature type="transmembrane region" description="Helical" evidence="1">
    <location>
        <begin position="45"/>
        <end position="63"/>
    </location>
</feature>
<keyword evidence="1" id="KW-0472">Membrane</keyword>
<dbReference type="InterPro" id="IPR056691">
    <property type="entry name" value="DUF7789"/>
</dbReference>
<dbReference type="Pfam" id="PF25044">
    <property type="entry name" value="DUF7789"/>
    <property type="match status" value="2"/>
</dbReference>
<feature type="domain" description="DUF7789" evidence="2">
    <location>
        <begin position="173"/>
        <end position="306"/>
    </location>
</feature>
<proteinExistence type="predicted"/>
<evidence type="ECO:0000313" key="3">
    <source>
        <dbReference type="Proteomes" id="UP000694865"/>
    </source>
</evidence>
<accession>A0ABM0GU31</accession>
<sequence length="340" mass="38562">MEESVDPESERPITFADLGVPTTATIKDSYFGKTRHYSDLEKKEIFFLTISLISILATIGLTIERITSVFTKGEPDFTFALLLLIHSVFILYYVIDGVFRERPYELAVFVIGVAFIMIYCITNYIGTFAEDKLNVIKLIRLVLIAVLGPADIVLGCYLTRQYYISRNLIFRTVGASAELQDICSLMYFCEALLKFDFQLEVSMFVLVLSAGTDNVETFDYVLLVVGLVYGLLWNTMGYVAIRYENKALVWTFLAFSVFGPAYIIYKMVDLGMNWNTIDQEFMYLTVVIIICAAAALIVRVVLVITMVKVYQNFGKGLKEKAYGINSADVDKKMLDQNNFQ</sequence>
<protein>
    <submittedName>
        <fullName evidence="4">Uncharacterized protein LOC100374839</fullName>
    </submittedName>
</protein>
<feature type="transmembrane region" description="Helical" evidence="1">
    <location>
        <begin position="281"/>
        <end position="310"/>
    </location>
</feature>
<evidence type="ECO:0000313" key="4">
    <source>
        <dbReference type="RefSeq" id="XP_002737380.1"/>
    </source>
</evidence>
<dbReference type="PANTHER" id="PTHR39299:SF1">
    <property type="entry name" value="TRANSMEMBRANE PROTEIN"/>
    <property type="match status" value="1"/>
</dbReference>
<feature type="transmembrane region" description="Helical" evidence="1">
    <location>
        <begin position="107"/>
        <end position="126"/>
    </location>
</feature>